<proteinExistence type="predicted"/>
<dbReference type="InterPro" id="IPR001849">
    <property type="entry name" value="PH_domain"/>
</dbReference>
<dbReference type="EMBL" id="ANJA01000186">
    <property type="protein sequence ID" value="ETO85179.1"/>
    <property type="molecule type" value="Genomic_DNA"/>
</dbReference>
<protein>
    <recommendedName>
        <fullName evidence="1">PH domain-containing protein</fullName>
    </recommendedName>
</protein>
<dbReference type="Gene3D" id="3.30.1520.10">
    <property type="entry name" value="Phox-like domain"/>
    <property type="match status" value="1"/>
</dbReference>
<dbReference type="AlphaFoldDB" id="A0A081B218"/>
<dbReference type="SUPFAM" id="SSF64268">
    <property type="entry name" value="PX domain"/>
    <property type="match status" value="1"/>
</dbReference>
<comment type="caution">
    <text evidence="2">The sequence shown here is derived from an EMBL/GenBank/DDBJ whole genome shotgun (WGS) entry which is preliminary data.</text>
</comment>
<dbReference type="Proteomes" id="UP000028582">
    <property type="component" value="Unassembled WGS sequence"/>
</dbReference>
<evidence type="ECO:0000313" key="2">
    <source>
        <dbReference type="EMBL" id="ETO85179.1"/>
    </source>
</evidence>
<dbReference type="Pfam" id="PF00169">
    <property type="entry name" value="PH"/>
    <property type="match status" value="1"/>
</dbReference>
<accession>A0A081B218</accession>
<dbReference type="InterPro" id="IPR036871">
    <property type="entry name" value="PX_dom_sf"/>
</dbReference>
<reference evidence="2 3" key="1">
    <citation type="submission" date="2013-11" db="EMBL/GenBank/DDBJ databases">
        <title>The Genome Sequence of Phytophthora parasitica P1976.</title>
        <authorList>
            <consortium name="The Broad Institute Genomics Platform"/>
            <person name="Russ C."/>
            <person name="Tyler B."/>
            <person name="Panabieres F."/>
            <person name="Shan W."/>
            <person name="Tripathy S."/>
            <person name="Grunwald N."/>
            <person name="Machado M."/>
            <person name="Johnson C.S."/>
            <person name="Walker B."/>
            <person name="Young S."/>
            <person name="Zeng Q."/>
            <person name="Gargeya S."/>
            <person name="Fitzgerald M."/>
            <person name="Haas B."/>
            <person name="Abouelleil A."/>
            <person name="Allen A.W."/>
            <person name="Alvarado L."/>
            <person name="Arachchi H.M."/>
            <person name="Berlin A.M."/>
            <person name="Chapman S.B."/>
            <person name="Gainer-Dewar J."/>
            <person name="Goldberg J."/>
            <person name="Griggs A."/>
            <person name="Gujja S."/>
            <person name="Hansen M."/>
            <person name="Howarth C."/>
            <person name="Imamovic A."/>
            <person name="Ireland A."/>
            <person name="Larimer J."/>
            <person name="McCowan C."/>
            <person name="Murphy C."/>
            <person name="Pearson M."/>
            <person name="Poon T.W."/>
            <person name="Priest M."/>
            <person name="Roberts A."/>
            <person name="Saif S."/>
            <person name="Shea T."/>
            <person name="Sisk P."/>
            <person name="Sykes S."/>
            <person name="Wortman J."/>
            <person name="Nusbaum C."/>
            <person name="Birren B."/>
        </authorList>
    </citation>
    <scope>NUCLEOTIDE SEQUENCE [LARGE SCALE GENOMIC DNA]</scope>
    <source>
        <strain evidence="2 3">P1976</strain>
    </source>
</reference>
<evidence type="ECO:0000259" key="1">
    <source>
        <dbReference type="PROSITE" id="PS50003"/>
    </source>
</evidence>
<dbReference type="InterPro" id="IPR011993">
    <property type="entry name" value="PH-like_dom_sf"/>
</dbReference>
<gene>
    <name evidence="2" type="ORF">F444_00960</name>
</gene>
<feature type="domain" description="PH" evidence="1">
    <location>
        <begin position="1"/>
        <end position="117"/>
    </location>
</feature>
<dbReference type="PROSITE" id="PS50003">
    <property type="entry name" value="PH_DOMAIN"/>
    <property type="match status" value="1"/>
</dbReference>
<dbReference type="GO" id="GO:0035091">
    <property type="term" value="F:phosphatidylinositol binding"/>
    <property type="evidence" value="ECO:0007669"/>
    <property type="project" value="InterPro"/>
</dbReference>
<dbReference type="SUPFAM" id="SSF50729">
    <property type="entry name" value="PH domain-like"/>
    <property type="match status" value="1"/>
</dbReference>
<evidence type="ECO:0000313" key="3">
    <source>
        <dbReference type="Proteomes" id="UP000028582"/>
    </source>
</evidence>
<sequence length="212" mass="24545">MEGFILMVTSEDQHRRSVQKKKQEWRNLFVKLDDISARLIAFTDRSQFEMYWGIYLVGADIATPVPGEPSNGIDVDDTPYCFYVRETSAVKDCTHYFSAPDDATKKEWVKALTQVVRDGPRAPRFAVTQPGNEFEFQARVVKSRLHVDGTHAEYMITCSCQVFSKLVGRCLMKEWSLWRRFSEFNELYQALKKSMGPQLEGIDLVKHKRDAF</sequence>
<dbReference type="OrthoDB" id="428895at2759"/>
<dbReference type="Gene3D" id="2.30.29.30">
    <property type="entry name" value="Pleckstrin-homology domain (PH domain)/Phosphotyrosine-binding domain (PTB)"/>
    <property type="match status" value="1"/>
</dbReference>
<name>A0A081B218_PHYNI</name>
<dbReference type="SMART" id="SM00233">
    <property type="entry name" value="PH"/>
    <property type="match status" value="1"/>
</dbReference>
<organism evidence="2 3">
    <name type="scientific">Phytophthora nicotianae P1976</name>
    <dbReference type="NCBI Taxonomy" id="1317066"/>
    <lineage>
        <taxon>Eukaryota</taxon>
        <taxon>Sar</taxon>
        <taxon>Stramenopiles</taxon>
        <taxon>Oomycota</taxon>
        <taxon>Peronosporomycetes</taxon>
        <taxon>Peronosporales</taxon>
        <taxon>Peronosporaceae</taxon>
        <taxon>Phytophthora</taxon>
    </lineage>
</organism>
<dbReference type="CDD" id="cd06093">
    <property type="entry name" value="PX_domain"/>
    <property type="match status" value="1"/>
</dbReference>